<evidence type="ECO:0000313" key="3">
    <source>
        <dbReference type="EMBL" id="MPN59562.1"/>
    </source>
</evidence>
<name>A0A645J8W5_9ZZZZ</name>
<gene>
    <name evidence="3" type="ORF">SDC9_207283</name>
</gene>
<organism evidence="3">
    <name type="scientific">bioreactor metagenome</name>
    <dbReference type="NCBI Taxonomy" id="1076179"/>
    <lineage>
        <taxon>unclassified sequences</taxon>
        <taxon>metagenomes</taxon>
        <taxon>ecological metagenomes</taxon>
    </lineage>
</organism>
<dbReference type="GO" id="GO:0016757">
    <property type="term" value="F:glycosyltransferase activity"/>
    <property type="evidence" value="ECO:0007669"/>
    <property type="project" value="InterPro"/>
</dbReference>
<dbReference type="SUPFAM" id="SSF53756">
    <property type="entry name" value="UDP-Glycosyltransferase/glycogen phosphorylase"/>
    <property type="match status" value="1"/>
</dbReference>
<dbReference type="EMBL" id="VSSQ01133705">
    <property type="protein sequence ID" value="MPN59562.1"/>
    <property type="molecule type" value="Genomic_DNA"/>
</dbReference>
<dbReference type="Pfam" id="PF00534">
    <property type="entry name" value="Glycos_transf_1"/>
    <property type="match status" value="1"/>
</dbReference>
<protein>
    <recommendedName>
        <fullName evidence="2">Glycosyl transferase family 1 domain-containing protein</fullName>
    </recommendedName>
</protein>
<comment type="caution">
    <text evidence="3">The sequence shown here is derived from an EMBL/GenBank/DDBJ whole genome shotgun (WGS) entry which is preliminary data.</text>
</comment>
<dbReference type="PANTHER" id="PTHR46401">
    <property type="entry name" value="GLYCOSYLTRANSFERASE WBBK-RELATED"/>
    <property type="match status" value="1"/>
</dbReference>
<dbReference type="Gene3D" id="3.40.50.2000">
    <property type="entry name" value="Glycogen Phosphorylase B"/>
    <property type="match status" value="1"/>
</dbReference>
<accession>A0A645J8W5</accession>
<evidence type="ECO:0000259" key="2">
    <source>
        <dbReference type="Pfam" id="PF00534"/>
    </source>
</evidence>
<feature type="domain" description="Glycosyl transferase family 1" evidence="2">
    <location>
        <begin position="13"/>
        <end position="90"/>
    </location>
</feature>
<dbReference type="InterPro" id="IPR001296">
    <property type="entry name" value="Glyco_trans_1"/>
</dbReference>
<keyword evidence="1" id="KW-0808">Transferase</keyword>
<dbReference type="AlphaFoldDB" id="A0A645J8W5"/>
<reference evidence="3" key="1">
    <citation type="submission" date="2019-08" db="EMBL/GenBank/DDBJ databases">
        <authorList>
            <person name="Kucharzyk K."/>
            <person name="Murdoch R.W."/>
            <person name="Higgins S."/>
            <person name="Loffler F."/>
        </authorList>
    </citation>
    <scope>NUCLEOTIDE SEQUENCE</scope>
</reference>
<sequence length="140" mass="16227">MNEVKIIFTLDKDARIYKKIVNYGLEGTIKLVGKLKYEEVLRYYKSSDIVLFPSYVETFGLPLIEASYFKKNIIVSDCSYSREVLNGYKRVDFIQYNDAISWGNAMIQNINLHCDDNEVSIPNNGWKNVFDLIDNLVQGH</sequence>
<dbReference type="PANTHER" id="PTHR46401:SF2">
    <property type="entry name" value="GLYCOSYLTRANSFERASE WBBK-RELATED"/>
    <property type="match status" value="1"/>
</dbReference>
<proteinExistence type="predicted"/>
<evidence type="ECO:0000256" key="1">
    <source>
        <dbReference type="ARBA" id="ARBA00022679"/>
    </source>
</evidence>
<dbReference type="GO" id="GO:0009103">
    <property type="term" value="P:lipopolysaccharide biosynthetic process"/>
    <property type="evidence" value="ECO:0007669"/>
    <property type="project" value="TreeGrafter"/>
</dbReference>